<name>A0A6A6UEB7_9PEZI</name>
<accession>A0A6A6UEB7</accession>
<evidence type="ECO:0000313" key="1">
    <source>
        <dbReference type="EMBL" id="KAF2670512.1"/>
    </source>
</evidence>
<reference evidence="1" key="1">
    <citation type="journal article" date="2020" name="Stud. Mycol.">
        <title>101 Dothideomycetes genomes: a test case for predicting lifestyles and emergence of pathogens.</title>
        <authorList>
            <person name="Haridas S."/>
            <person name="Albert R."/>
            <person name="Binder M."/>
            <person name="Bloem J."/>
            <person name="Labutti K."/>
            <person name="Salamov A."/>
            <person name="Andreopoulos B."/>
            <person name="Baker S."/>
            <person name="Barry K."/>
            <person name="Bills G."/>
            <person name="Bluhm B."/>
            <person name="Cannon C."/>
            <person name="Castanera R."/>
            <person name="Culley D."/>
            <person name="Daum C."/>
            <person name="Ezra D."/>
            <person name="Gonzalez J."/>
            <person name="Henrissat B."/>
            <person name="Kuo A."/>
            <person name="Liang C."/>
            <person name="Lipzen A."/>
            <person name="Lutzoni F."/>
            <person name="Magnuson J."/>
            <person name="Mondo S."/>
            <person name="Nolan M."/>
            <person name="Ohm R."/>
            <person name="Pangilinan J."/>
            <person name="Park H.-J."/>
            <person name="Ramirez L."/>
            <person name="Alfaro M."/>
            <person name="Sun H."/>
            <person name="Tritt A."/>
            <person name="Yoshinaga Y."/>
            <person name="Zwiers L.-H."/>
            <person name="Turgeon B."/>
            <person name="Goodwin S."/>
            <person name="Spatafora J."/>
            <person name="Crous P."/>
            <person name="Grigoriev I."/>
        </authorList>
    </citation>
    <scope>NUCLEOTIDE SEQUENCE</scope>
    <source>
        <strain evidence="1">CBS 115976</strain>
    </source>
</reference>
<dbReference type="OrthoDB" id="4158189at2759"/>
<organism evidence="1 2">
    <name type="scientific">Microthyrium microscopicum</name>
    <dbReference type="NCBI Taxonomy" id="703497"/>
    <lineage>
        <taxon>Eukaryota</taxon>
        <taxon>Fungi</taxon>
        <taxon>Dikarya</taxon>
        <taxon>Ascomycota</taxon>
        <taxon>Pezizomycotina</taxon>
        <taxon>Dothideomycetes</taxon>
        <taxon>Dothideomycetes incertae sedis</taxon>
        <taxon>Microthyriales</taxon>
        <taxon>Microthyriaceae</taxon>
        <taxon>Microthyrium</taxon>
    </lineage>
</organism>
<sequence>MCGDSSRQSEGGAIAILQTINQIHQPQHTTNSELRFHTDHNTLYANRISYTSRDAGIPTDFFVVIHKQGDMTKPINAAEYLHKLHFLPSSVDSSGTRSLKLDNPLQISPGGEGVIGRRVLLYESSGQSPLAEGLIGWN</sequence>
<dbReference type="EMBL" id="MU004234">
    <property type="protein sequence ID" value="KAF2670512.1"/>
    <property type="molecule type" value="Genomic_DNA"/>
</dbReference>
<gene>
    <name evidence="1" type="ORF">BT63DRAFT_239993</name>
</gene>
<proteinExistence type="predicted"/>
<dbReference type="AlphaFoldDB" id="A0A6A6UEB7"/>
<keyword evidence="2" id="KW-1185">Reference proteome</keyword>
<dbReference type="Proteomes" id="UP000799302">
    <property type="component" value="Unassembled WGS sequence"/>
</dbReference>
<evidence type="ECO:0000313" key="2">
    <source>
        <dbReference type="Proteomes" id="UP000799302"/>
    </source>
</evidence>
<protein>
    <submittedName>
        <fullName evidence="1">Uncharacterized protein</fullName>
    </submittedName>
</protein>